<dbReference type="InterPro" id="IPR039556">
    <property type="entry name" value="ICL/PEPM"/>
</dbReference>
<dbReference type="PROSITE" id="PS00161">
    <property type="entry name" value="ISOCITRATE_LYASE"/>
    <property type="match status" value="1"/>
</dbReference>
<dbReference type="InterPro" id="IPR015813">
    <property type="entry name" value="Pyrv/PenolPyrv_kinase-like_dom"/>
</dbReference>
<comment type="catalytic activity">
    <reaction evidence="9">
        <text>D-threo-isocitrate = glyoxylate + succinate</text>
        <dbReference type="Rhea" id="RHEA:13245"/>
        <dbReference type="ChEBI" id="CHEBI:15562"/>
        <dbReference type="ChEBI" id="CHEBI:30031"/>
        <dbReference type="ChEBI" id="CHEBI:36655"/>
        <dbReference type="EC" id="4.1.3.1"/>
    </reaction>
</comment>
<evidence type="ECO:0000256" key="11">
    <source>
        <dbReference type="NCBIfam" id="TIGR01346"/>
    </source>
</evidence>
<dbReference type="EC" id="4.1.3.1" evidence="3 11"/>
<keyword evidence="8 15" id="KW-0456">Lyase</keyword>
<comment type="similarity">
    <text evidence="2">Belongs to the isocitrate lyase/PEP mutase superfamily. Isocitrate lyase family.</text>
</comment>
<keyword evidence="6" id="KW-0816">Tricarboxylic acid cycle</keyword>
<dbReference type="GO" id="GO:0004451">
    <property type="term" value="F:isocitrate lyase activity"/>
    <property type="evidence" value="ECO:0007669"/>
    <property type="project" value="UniProtKB-UniRule"/>
</dbReference>
<evidence type="ECO:0000256" key="6">
    <source>
        <dbReference type="ARBA" id="ARBA00022532"/>
    </source>
</evidence>
<evidence type="ECO:0000256" key="14">
    <source>
        <dbReference type="PIRSR" id="PIRSR001362-3"/>
    </source>
</evidence>
<evidence type="ECO:0000256" key="12">
    <source>
        <dbReference type="PIRSR" id="PIRSR001362-1"/>
    </source>
</evidence>
<dbReference type="FunFam" id="3.20.20.60:FF:000005">
    <property type="entry name" value="Isocitrate lyase"/>
    <property type="match status" value="1"/>
</dbReference>
<dbReference type="PANTHER" id="PTHR21631:SF3">
    <property type="entry name" value="BIFUNCTIONAL GLYOXYLATE CYCLE PROTEIN"/>
    <property type="match status" value="1"/>
</dbReference>
<evidence type="ECO:0000256" key="10">
    <source>
        <dbReference type="ARBA" id="ARBA00053855"/>
    </source>
</evidence>
<dbReference type="GO" id="GO:0006097">
    <property type="term" value="P:glyoxylate cycle"/>
    <property type="evidence" value="ECO:0007669"/>
    <property type="project" value="UniProtKB-KW"/>
</dbReference>
<dbReference type="NCBIfam" id="TIGR01346">
    <property type="entry name" value="isocit_lyase"/>
    <property type="match status" value="2"/>
</dbReference>
<evidence type="ECO:0000256" key="9">
    <source>
        <dbReference type="ARBA" id="ARBA00023531"/>
    </source>
</evidence>
<feature type="binding site" evidence="13">
    <location>
        <begin position="93"/>
        <end position="95"/>
    </location>
    <ligand>
        <name>substrate</name>
    </ligand>
</feature>
<evidence type="ECO:0000256" key="2">
    <source>
        <dbReference type="ARBA" id="ARBA00005704"/>
    </source>
</evidence>
<keyword evidence="16" id="KW-1185">Reference proteome</keyword>
<gene>
    <name evidence="15" type="ordered locus">Dd703_0451</name>
</gene>
<proteinExistence type="inferred from homology"/>
<feature type="binding site" evidence="13">
    <location>
        <begin position="319"/>
        <end position="323"/>
    </location>
    <ligand>
        <name>substrate</name>
    </ligand>
</feature>
<dbReference type="GO" id="GO:0046872">
    <property type="term" value="F:metal ion binding"/>
    <property type="evidence" value="ECO:0007669"/>
    <property type="project" value="UniProtKB-KW"/>
</dbReference>
<feature type="binding site" evidence="13">
    <location>
        <begin position="198"/>
        <end position="199"/>
    </location>
    <ligand>
        <name>substrate</name>
    </ligand>
</feature>
<evidence type="ECO:0000256" key="7">
    <source>
        <dbReference type="ARBA" id="ARBA00022723"/>
    </source>
</evidence>
<name>C6C8P1_MUSP7</name>
<keyword evidence="14" id="KW-0460">Magnesium</keyword>
<dbReference type="AlphaFoldDB" id="C6C8P1"/>
<evidence type="ECO:0000256" key="13">
    <source>
        <dbReference type="PIRSR" id="PIRSR001362-2"/>
    </source>
</evidence>
<comment type="function">
    <text evidence="10">Involved in the metabolic adaptation in response to environmental changes. Catalyzes the reversible formation of succinate and glyoxylate from isocitrate, a key step of the glyoxylate cycle, which operates as an anaplerotic route for replenishing the tricarboxylic acid cycle during growth on fatty acid substrates.</text>
</comment>
<comment type="cofactor">
    <cofactor evidence="14">
        <name>Mg(2+)</name>
        <dbReference type="ChEBI" id="CHEBI:18420"/>
    </cofactor>
    <text evidence="14">Can also use Mn(2+) ion.</text>
</comment>
<feature type="binding site" evidence="13">
    <location>
        <position position="234"/>
    </location>
    <ligand>
        <name>substrate</name>
    </ligand>
</feature>
<accession>C6C8P1</accession>
<dbReference type="STRING" id="579405.Dd703_0451"/>
<evidence type="ECO:0000256" key="5">
    <source>
        <dbReference type="ARBA" id="ARBA00022435"/>
    </source>
</evidence>
<dbReference type="Pfam" id="PF00463">
    <property type="entry name" value="ICL"/>
    <property type="match status" value="2"/>
</dbReference>
<keyword evidence="7 14" id="KW-0479">Metal-binding</keyword>
<evidence type="ECO:0000256" key="4">
    <source>
        <dbReference type="ARBA" id="ARBA00017446"/>
    </source>
</evidence>
<dbReference type="HOGENOM" id="CLU_019214_2_0_6"/>
<dbReference type="GO" id="GO:0006099">
    <property type="term" value="P:tricarboxylic acid cycle"/>
    <property type="evidence" value="ECO:0007669"/>
    <property type="project" value="UniProtKB-UniRule"/>
</dbReference>
<dbReference type="Gene3D" id="3.20.20.60">
    <property type="entry name" value="Phosphoenolpyruvate-binding domains"/>
    <property type="match status" value="1"/>
</dbReference>
<keyword evidence="5" id="KW-0329">Glyoxylate bypass</keyword>
<feature type="binding site" evidence="14">
    <location>
        <position position="159"/>
    </location>
    <ligand>
        <name>Mg(2+)</name>
        <dbReference type="ChEBI" id="CHEBI:18420"/>
    </ligand>
</feature>
<organism evidence="15 16">
    <name type="scientific">Musicola paradisiaca (strain Ech703)</name>
    <name type="common">Dickeya paradisiaca</name>
    <name type="synonym">Dickeya dadantii</name>
    <dbReference type="NCBI Taxonomy" id="579405"/>
    <lineage>
        <taxon>Bacteria</taxon>
        <taxon>Pseudomonadati</taxon>
        <taxon>Pseudomonadota</taxon>
        <taxon>Gammaproteobacteria</taxon>
        <taxon>Enterobacterales</taxon>
        <taxon>Pectobacteriaceae</taxon>
        <taxon>Musicola</taxon>
    </lineage>
</organism>
<dbReference type="InterPro" id="IPR040442">
    <property type="entry name" value="Pyrv_kinase-like_dom_sf"/>
</dbReference>
<evidence type="ECO:0000313" key="15">
    <source>
        <dbReference type="EMBL" id="ACS84262.1"/>
    </source>
</evidence>
<feature type="active site" description="Proton acceptor" evidence="12">
    <location>
        <position position="197"/>
    </location>
</feature>
<evidence type="ECO:0000256" key="8">
    <source>
        <dbReference type="ARBA" id="ARBA00023239"/>
    </source>
</evidence>
<protein>
    <recommendedName>
        <fullName evidence="4 11">Isocitrate lyase</fullName>
        <ecNumber evidence="3 11">4.1.3.1</ecNumber>
    </recommendedName>
</protein>
<dbReference type="eggNOG" id="COG2224">
    <property type="taxonomic scope" value="Bacteria"/>
</dbReference>
<dbReference type="Proteomes" id="UP000002734">
    <property type="component" value="Chromosome"/>
</dbReference>
<evidence type="ECO:0000256" key="1">
    <source>
        <dbReference type="ARBA" id="ARBA00004793"/>
    </source>
</evidence>
<sequence>MSITSRTQQIRQLEQEWKTPRWEGIVRPYRTEDVINLRGSVNPACTLAQRGAEKLWALLHGESRKGYINCLGALTGGQALQQAKAGLEAVYLSGWQVAADANLAANMYPDQSLYPANSVPAVVQRINGTFRRADQIQWANGIEPGDPRFIDYFLPIVADAEAGFGGVLNAFELMKSMIEAGAAAVHFEDQLASVKKCGHMGGKVLVPTQEAVQKLVAARLAADVLGVPTLLVARTDADAADLLTSDCDSYDQDFVTGERTVEGFFRTRAGVEQAISRGLAYAPYADLVWCETSTPDLALARRFAEAIHARFPGKLLAYNCSPSFNWKKNLDDRAIARFQDELSEMGYKYQFITLAGIHSMWFNMFDLAHAYAQGEGMKHYVEKVQQREFAAISEGYTFSSHQQEVGTGYFDKVTTIIQGGSSSVTALTGSTEEQQF</sequence>
<dbReference type="NCBIfam" id="NF011645">
    <property type="entry name" value="PRK15063.1"/>
    <property type="match status" value="1"/>
</dbReference>
<dbReference type="SUPFAM" id="SSF51621">
    <property type="entry name" value="Phosphoenolpyruvate/pyruvate domain"/>
    <property type="match status" value="1"/>
</dbReference>
<evidence type="ECO:0000256" key="3">
    <source>
        <dbReference type="ARBA" id="ARBA00012909"/>
    </source>
</evidence>
<feature type="binding site" evidence="13">
    <location>
        <position position="353"/>
    </location>
    <ligand>
        <name>substrate</name>
    </ligand>
</feature>
<dbReference type="CDD" id="cd00377">
    <property type="entry name" value="ICL_PEPM"/>
    <property type="match status" value="1"/>
</dbReference>
<dbReference type="InterPro" id="IPR018523">
    <property type="entry name" value="Isocitrate_lyase_ph_CS"/>
</dbReference>
<reference evidence="15" key="1">
    <citation type="submission" date="2009-06" db="EMBL/GenBank/DDBJ databases">
        <title>Complete sequence of Dickeya dadantii Ech703.</title>
        <authorList>
            <consortium name="US DOE Joint Genome Institute"/>
            <person name="Lucas S."/>
            <person name="Copeland A."/>
            <person name="Lapidus A."/>
            <person name="Glavina del Rio T."/>
            <person name="Dalin E."/>
            <person name="Tice H."/>
            <person name="Bruce D."/>
            <person name="Goodwin L."/>
            <person name="Pitluck S."/>
            <person name="Chertkov O."/>
            <person name="Brettin T."/>
            <person name="Detter J.C."/>
            <person name="Han C."/>
            <person name="Larimer F."/>
            <person name="Land M."/>
            <person name="Hauser L."/>
            <person name="Kyrpides N."/>
            <person name="Mikhailova N."/>
            <person name="Balakrishnan V."/>
            <person name="Glasner J."/>
            <person name="Perna N.T."/>
        </authorList>
    </citation>
    <scope>NUCLEOTIDE SEQUENCE [LARGE SCALE GENOMIC DNA]</scope>
    <source>
        <strain evidence="15">Ech703</strain>
    </source>
</reference>
<dbReference type="KEGG" id="dda:Dd703_0451"/>
<comment type="pathway">
    <text evidence="1">Carbohydrate metabolism; glyoxylate cycle; (S)-malate from isocitrate: step 1/2.</text>
</comment>
<dbReference type="InterPro" id="IPR006254">
    <property type="entry name" value="Isocitrate_lyase"/>
</dbReference>
<dbReference type="PANTHER" id="PTHR21631">
    <property type="entry name" value="ISOCITRATE LYASE/MALATE SYNTHASE"/>
    <property type="match status" value="1"/>
</dbReference>
<dbReference type="EMBL" id="CP001654">
    <property type="protein sequence ID" value="ACS84262.1"/>
    <property type="molecule type" value="Genomic_DNA"/>
</dbReference>
<evidence type="ECO:0000313" key="16">
    <source>
        <dbReference type="Proteomes" id="UP000002734"/>
    </source>
</evidence>
<dbReference type="PIRSF" id="PIRSF001362">
    <property type="entry name" value="Isocit_lyase"/>
    <property type="match status" value="1"/>
</dbReference>